<keyword evidence="3" id="KW-1185">Reference proteome</keyword>
<organism evidence="2 3">
    <name type="scientific">Streptomyces goshikiensis</name>
    <dbReference type="NCBI Taxonomy" id="1942"/>
    <lineage>
        <taxon>Bacteria</taxon>
        <taxon>Bacillati</taxon>
        <taxon>Actinomycetota</taxon>
        <taxon>Actinomycetes</taxon>
        <taxon>Kitasatosporales</taxon>
        <taxon>Streptomycetaceae</taxon>
        <taxon>Streptomyces</taxon>
    </lineage>
</organism>
<evidence type="ECO:0000313" key="3">
    <source>
        <dbReference type="Proteomes" id="UP001432075"/>
    </source>
</evidence>
<reference evidence="2" key="1">
    <citation type="submission" date="2022-10" db="EMBL/GenBank/DDBJ databases">
        <title>The complete genomes of actinobacterial strains from the NBC collection.</title>
        <authorList>
            <person name="Joergensen T.S."/>
            <person name="Alvarez Arevalo M."/>
            <person name="Sterndorff E.B."/>
            <person name="Faurdal D."/>
            <person name="Vuksanovic O."/>
            <person name="Mourched A.-S."/>
            <person name="Charusanti P."/>
            <person name="Shaw S."/>
            <person name="Blin K."/>
            <person name="Weber T."/>
        </authorList>
    </citation>
    <scope>NUCLEOTIDE SEQUENCE</scope>
    <source>
        <strain evidence="2">NBC_00283</strain>
    </source>
</reference>
<proteinExistence type="predicted"/>
<protein>
    <submittedName>
        <fullName evidence="2">Uncharacterized protein</fullName>
    </submittedName>
</protein>
<feature type="compositionally biased region" description="Basic and acidic residues" evidence="1">
    <location>
        <begin position="713"/>
        <end position="730"/>
    </location>
</feature>
<gene>
    <name evidence="2" type="ORF">OHU17_03590</name>
</gene>
<evidence type="ECO:0000256" key="1">
    <source>
        <dbReference type="SAM" id="MobiDB-lite"/>
    </source>
</evidence>
<feature type="region of interest" description="Disordered" evidence="1">
    <location>
        <begin position="713"/>
        <end position="746"/>
    </location>
</feature>
<dbReference type="EMBL" id="CP108057">
    <property type="protein sequence ID" value="WUO44967.1"/>
    <property type="molecule type" value="Genomic_DNA"/>
</dbReference>
<name>A0ABZ1RDV1_9ACTN</name>
<sequence length="746" mass="77417">MPVKRTEYFNFDTVSVRSGSTTRAESLMDSDDYQRRLDEARGATLHTWGVCGGLRVSATPGQAGLTVQAGTALDAAGRVSVVDPGGFALTDPNLDPGQLLNITPVVVGGDGLLPLGTAGVPEGSYLLTLTWREIVGETRLIRLHAPWLRLVPRAGFGDVGEQVVLAEVTLAADGSVAGLTAGPRRAAGMPAERVELRCAQVSAGPPTAVGQGPAAELRARAGGGADLTVFAADGTARTALSADGTTGRVGIGTDSPSAMVEITPRVADVHGLRISTPAPGSGIELENDDSGPAYSMFPGEDGGWHLRNESTETELLVVSEDGALTVTDGLSVGSALSVTDDLSVGGALSVTGGLDVTGRTDMAGDLSAAGKVRVATTESVEAALNVGGGGVHSGGGGGGYSFADRASGDFVTVPQQGERWVWYAFGGSARLWSGQDLLSVGKGGQGNALDVNGRMRCRQGAVDPSAGIWFHQQAPGEDRAFVGMENDTSVGFWGNTGAGFAVVMDTGTGMVSCRGGLTVAGETTFGKHFGRRDGEAVLHLFGSSVKDTGNGMLTLQSGGNVIALSGSEDFVGIGTITPQFKLDVNGDLRVSGSIIKGGGGFMIDHPLDPANKYLSHSFVESPEMATFYAGVVDTDERGEATVALPEYFEALNREFRYQLTPVGGLAQAAVIDEIKDNRFTLRTDRPGLKVSWQVTGVRQDAWAEAHRIANEQDKPENERNFYLHPGEHGQPESAALLAPPEGTHDD</sequence>
<evidence type="ECO:0000313" key="2">
    <source>
        <dbReference type="EMBL" id="WUO44967.1"/>
    </source>
</evidence>
<accession>A0ABZ1RDV1</accession>
<dbReference type="RefSeq" id="WP_328775207.1">
    <property type="nucleotide sequence ID" value="NZ_CP108057.1"/>
</dbReference>
<dbReference type="Proteomes" id="UP001432075">
    <property type="component" value="Chromosome"/>
</dbReference>